<accession>A0A0E9VAM4</accession>
<evidence type="ECO:0000313" key="1">
    <source>
        <dbReference type="EMBL" id="JAH75164.1"/>
    </source>
</evidence>
<sequence length="24" mass="2706">MLSVMVYIFHSLQIISGLECIPLV</sequence>
<dbReference type="AlphaFoldDB" id="A0A0E9VAM4"/>
<name>A0A0E9VAM4_ANGAN</name>
<organism evidence="1">
    <name type="scientific">Anguilla anguilla</name>
    <name type="common">European freshwater eel</name>
    <name type="synonym">Muraena anguilla</name>
    <dbReference type="NCBI Taxonomy" id="7936"/>
    <lineage>
        <taxon>Eukaryota</taxon>
        <taxon>Metazoa</taxon>
        <taxon>Chordata</taxon>
        <taxon>Craniata</taxon>
        <taxon>Vertebrata</taxon>
        <taxon>Euteleostomi</taxon>
        <taxon>Actinopterygii</taxon>
        <taxon>Neopterygii</taxon>
        <taxon>Teleostei</taxon>
        <taxon>Anguilliformes</taxon>
        <taxon>Anguillidae</taxon>
        <taxon>Anguilla</taxon>
    </lineage>
</organism>
<protein>
    <submittedName>
        <fullName evidence="1">Uncharacterized protein</fullName>
    </submittedName>
</protein>
<reference evidence="1" key="1">
    <citation type="submission" date="2014-11" db="EMBL/GenBank/DDBJ databases">
        <authorList>
            <person name="Amaro Gonzalez C."/>
        </authorList>
    </citation>
    <scope>NUCLEOTIDE SEQUENCE</scope>
</reference>
<dbReference type="EMBL" id="GBXM01033413">
    <property type="protein sequence ID" value="JAH75164.1"/>
    <property type="molecule type" value="Transcribed_RNA"/>
</dbReference>
<proteinExistence type="predicted"/>
<reference evidence="1" key="2">
    <citation type="journal article" date="2015" name="Fish Shellfish Immunol.">
        <title>Early steps in the European eel (Anguilla anguilla)-Vibrio vulnificus interaction in the gills: Role of the RtxA13 toxin.</title>
        <authorList>
            <person name="Callol A."/>
            <person name="Pajuelo D."/>
            <person name="Ebbesson L."/>
            <person name="Teles M."/>
            <person name="MacKenzie S."/>
            <person name="Amaro C."/>
        </authorList>
    </citation>
    <scope>NUCLEOTIDE SEQUENCE</scope>
</reference>